<keyword evidence="2" id="KW-1185">Reference proteome</keyword>
<gene>
    <name evidence="1" type="ORF">ACFOW1_03215</name>
</gene>
<reference evidence="2" key="1">
    <citation type="journal article" date="2019" name="Int. J. Syst. Evol. Microbiol.">
        <title>The Global Catalogue of Microorganisms (GCM) 10K type strain sequencing project: providing services to taxonomists for standard genome sequencing and annotation.</title>
        <authorList>
            <consortium name="The Broad Institute Genomics Platform"/>
            <consortium name="The Broad Institute Genome Sequencing Center for Infectious Disease"/>
            <person name="Wu L."/>
            <person name="Ma J."/>
        </authorList>
    </citation>
    <scope>NUCLEOTIDE SEQUENCE [LARGE SCALE GENOMIC DNA]</scope>
    <source>
        <strain evidence="2">CECT 8010</strain>
    </source>
</reference>
<accession>A0ABV8PU82</accession>
<dbReference type="Proteomes" id="UP001595906">
    <property type="component" value="Unassembled WGS sequence"/>
</dbReference>
<sequence>MNFLKDAIKRFKYYKELGDKTFAQLNDADVLFQPSPDSNSIAIIVQHLYGNMLSRWTNFLTEDGEKAWRKRDGEFETMALSKADVVSFWNTGWDCLIKALESLTEADLEKTITIRSEPLKVYDAILRQLAHYPYHVGQIVTIGKMIKDASFTTLSIAKNKSKDFNESMGHK</sequence>
<dbReference type="SUPFAM" id="SSF109854">
    <property type="entry name" value="DinB/YfiT-like putative metalloenzymes"/>
    <property type="match status" value="1"/>
</dbReference>
<dbReference type="Pfam" id="PF07609">
    <property type="entry name" value="DUF1572"/>
    <property type="match status" value="1"/>
</dbReference>
<name>A0ABV8PU82_9BACT</name>
<dbReference type="InterPro" id="IPR034660">
    <property type="entry name" value="DinB/YfiT-like"/>
</dbReference>
<dbReference type="InterPro" id="IPR011466">
    <property type="entry name" value="DUF1572"/>
</dbReference>
<protein>
    <submittedName>
        <fullName evidence="1">DUF1572 family protein</fullName>
    </submittedName>
</protein>
<dbReference type="Gene3D" id="1.20.120.450">
    <property type="entry name" value="dinb family like domain"/>
    <property type="match status" value="1"/>
</dbReference>
<proteinExistence type="predicted"/>
<comment type="caution">
    <text evidence="1">The sequence shown here is derived from an EMBL/GenBank/DDBJ whole genome shotgun (WGS) entry which is preliminary data.</text>
</comment>
<organism evidence="1 2">
    <name type="scientific">Parasediminibacterium paludis</name>
    <dbReference type="NCBI Taxonomy" id="908966"/>
    <lineage>
        <taxon>Bacteria</taxon>
        <taxon>Pseudomonadati</taxon>
        <taxon>Bacteroidota</taxon>
        <taxon>Chitinophagia</taxon>
        <taxon>Chitinophagales</taxon>
        <taxon>Chitinophagaceae</taxon>
        <taxon>Parasediminibacterium</taxon>
    </lineage>
</organism>
<evidence type="ECO:0000313" key="1">
    <source>
        <dbReference type="EMBL" id="MFC4230886.1"/>
    </source>
</evidence>
<dbReference type="EMBL" id="JBHSDC010000002">
    <property type="protein sequence ID" value="MFC4230886.1"/>
    <property type="molecule type" value="Genomic_DNA"/>
</dbReference>
<dbReference type="RefSeq" id="WP_379012271.1">
    <property type="nucleotide sequence ID" value="NZ_JBHSDC010000002.1"/>
</dbReference>
<evidence type="ECO:0000313" key="2">
    <source>
        <dbReference type="Proteomes" id="UP001595906"/>
    </source>
</evidence>